<dbReference type="AlphaFoldDB" id="A0A6A6TID3"/>
<keyword evidence="1" id="KW-1133">Transmembrane helix</keyword>
<reference evidence="2" key="1">
    <citation type="journal article" date="2020" name="Stud. Mycol.">
        <title>101 Dothideomycetes genomes: a test case for predicting lifestyles and emergence of pathogens.</title>
        <authorList>
            <person name="Haridas S."/>
            <person name="Albert R."/>
            <person name="Binder M."/>
            <person name="Bloem J."/>
            <person name="Labutti K."/>
            <person name="Salamov A."/>
            <person name="Andreopoulos B."/>
            <person name="Baker S."/>
            <person name="Barry K."/>
            <person name="Bills G."/>
            <person name="Bluhm B."/>
            <person name="Cannon C."/>
            <person name="Castanera R."/>
            <person name="Culley D."/>
            <person name="Daum C."/>
            <person name="Ezra D."/>
            <person name="Gonzalez J."/>
            <person name="Henrissat B."/>
            <person name="Kuo A."/>
            <person name="Liang C."/>
            <person name="Lipzen A."/>
            <person name="Lutzoni F."/>
            <person name="Magnuson J."/>
            <person name="Mondo S."/>
            <person name="Nolan M."/>
            <person name="Ohm R."/>
            <person name="Pangilinan J."/>
            <person name="Park H.-J."/>
            <person name="Ramirez L."/>
            <person name="Alfaro M."/>
            <person name="Sun H."/>
            <person name="Tritt A."/>
            <person name="Yoshinaga Y."/>
            <person name="Zwiers L.-H."/>
            <person name="Turgeon B."/>
            <person name="Goodwin S."/>
            <person name="Spatafora J."/>
            <person name="Crous P."/>
            <person name="Grigoriev I."/>
        </authorList>
    </citation>
    <scope>NUCLEOTIDE SEQUENCE</scope>
    <source>
        <strain evidence="2">CBS 122681</strain>
    </source>
</reference>
<evidence type="ECO:0000256" key="1">
    <source>
        <dbReference type="SAM" id="Phobius"/>
    </source>
</evidence>
<dbReference type="Proteomes" id="UP000799324">
    <property type="component" value="Unassembled WGS sequence"/>
</dbReference>
<keyword evidence="1" id="KW-0472">Membrane</keyword>
<proteinExistence type="predicted"/>
<name>A0A6A6TID3_9PLEO</name>
<gene>
    <name evidence="2" type="ORF">K491DRAFT_217186</name>
</gene>
<evidence type="ECO:0000313" key="2">
    <source>
        <dbReference type="EMBL" id="KAF2659186.1"/>
    </source>
</evidence>
<sequence length="93" mass="10316">MLAIGIIADLFTKARARPDRYFLLSSWVWVDWWWPGAGAILFCTPTLSINHSAVTVALPHADALSSALFIWSASVHISTYQYAEKATRAHAGR</sequence>
<protein>
    <submittedName>
        <fullName evidence="2">Uncharacterized protein</fullName>
    </submittedName>
</protein>
<keyword evidence="1" id="KW-0812">Transmembrane</keyword>
<accession>A0A6A6TID3</accession>
<dbReference type="EMBL" id="MU004309">
    <property type="protein sequence ID" value="KAF2659186.1"/>
    <property type="molecule type" value="Genomic_DNA"/>
</dbReference>
<keyword evidence="3" id="KW-1185">Reference proteome</keyword>
<evidence type="ECO:0000313" key="3">
    <source>
        <dbReference type="Proteomes" id="UP000799324"/>
    </source>
</evidence>
<organism evidence="2 3">
    <name type="scientific">Lophiostoma macrostomum CBS 122681</name>
    <dbReference type="NCBI Taxonomy" id="1314788"/>
    <lineage>
        <taxon>Eukaryota</taxon>
        <taxon>Fungi</taxon>
        <taxon>Dikarya</taxon>
        <taxon>Ascomycota</taxon>
        <taxon>Pezizomycotina</taxon>
        <taxon>Dothideomycetes</taxon>
        <taxon>Pleosporomycetidae</taxon>
        <taxon>Pleosporales</taxon>
        <taxon>Lophiostomataceae</taxon>
        <taxon>Lophiostoma</taxon>
    </lineage>
</organism>
<feature type="transmembrane region" description="Helical" evidence="1">
    <location>
        <begin position="32"/>
        <end position="49"/>
    </location>
</feature>